<keyword evidence="5 9" id="KW-0665">Pyrimidine biosynthesis</keyword>
<evidence type="ECO:0000256" key="10">
    <source>
        <dbReference type="PIRSR" id="PIRSR614732-1"/>
    </source>
</evidence>
<dbReference type="NCBIfam" id="TIGR01740">
    <property type="entry name" value="pyrF"/>
    <property type="match status" value="1"/>
</dbReference>
<dbReference type="GO" id="GO:0044205">
    <property type="term" value="P:'de novo' UMP biosynthetic process"/>
    <property type="evidence" value="ECO:0007669"/>
    <property type="project" value="UniProtKB-UniRule"/>
</dbReference>
<dbReference type="FunFam" id="3.20.20.70:FF:000015">
    <property type="entry name" value="Orotidine 5'-phosphate decarboxylase"/>
    <property type="match status" value="1"/>
</dbReference>
<evidence type="ECO:0000256" key="4">
    <source>
        <dbReference type="ARBA" id="ARBA00022793"/>
    </source>
</evidence>
<dbReference type="GO" id="GO:0004590">
    <property type="term" value="F:orotidine-5'-phosphate decarboxylase activity"/>
    <property type="evidence" value="ECO:0007669"/>
    <property type="project" value="UniProtKB-UniRule"/>
</dbReference>
<evidence type="ECO:0000259" key="13">
    <source>
        <dbReference type="SMART" id="SM00934"/>
    </source>
</evidence>
<evidence type="ECO:0000256" key="11">
    <source>
        <dbReference type="PIRSR" id="PIRSR614732-2"/>
    </source>
</evidence>
<dbReference type="InterPro" id="IPR001754">
    <property type="entry name" value="OMPdeCOase_dom"/>
</dbReference>
<evidence type="ECO:0000256" key="2">
    <source>
        <dbReference type="ARBA" id="ARBA00004861"/>
    </source>
</evidence>
<dbReference type="CDD" id="cd04725">
    <property type="entry name" value="OMP_decarboxylase_like"/>
    <property type="match status" value="1"/>
</dbReference>
<evidence type="ECO:0000256" key="1">
    <source>
        <dbReference type="ARBA" id="ARBA00002356"/>
    </source>
</evidence>
<dbReference type="AlphaFoldDB" id="A0A6I2GFV6"/>
<comment type="subunit">
    <text evidence="3 9">Homodimer.</text>
</comment>
<dbReference type="GO" id="GO:0005829">
    <property type="term" value="C:cytosol"/>
    <property type="evidence" value="ECO:0007669"/>
    <property type="project" value="TreeGrafter"/>
</dbReference>
<evidence type="ECO:0000313" key="14">
    <source>
        <dbReference type="EMBL" id="MRI81586.1"/>
    </source>
</evidence>
<dbReference type="Proteomes" id="UP000440066">
    <property type="component" value="Unassembled WGS sequence"/>
</dbReference>
<feature type="binding site" evidence="9 11">
    <location>
        <position position="124"/>
    </location>
    <ligand>
        <name>substrate</name>
    </ligand>
</feature>
<dbReference type="InterPro" id="IPR013785">
    <property type="entry name" value="Aldolase_TIM"/>
</dbReference>
<evidence type="ECO:0000256" key="8">
    <source>
        <dbReference type="ARBA" id="ARBA00061012"/>
    </source>
</evidence>
<dbReference type="RefSeq" id="WP_153832497.1">
    <property type="nucleotide sequence ID" value="NZ_WJQR01000005.1"/>
</dbReference>
<dbReference type="Proteomes" id="UP000430975">
    <property type="component" value="Unassembled WGS sequence"/>
</dbReference>
<gene>
    <name evidence="9 15" type="primary">pyrF</name>
    <name evidence="16" type="ORF">GF867_07565</name>
    <name evidence="15" type="ORF">GIY09_00440</name>
    <name evidence="14" type="ORF">GIY11_06100</name>
</gene>
<evidence type="ECO:0000313" key="17">
    <source>
        <dbReference type="Proteomes" id="UP000430975"/>
    </source>
</evidence>
<protein>
    <recommendedName>
        <fullName evidence="9">Orotidine 5'-phosphate decarboxylase</fullName>
        <ecNumber evidence="9">4.1.1.23</ecNumber>
    </recommendedName>
    <alternativeName>
        <fullName evidence="9">OMP decarboxylase</fullName>
        <shortName evidence="9">OMPDCase</shortName>
        <shortName evidence="9">OMPdecase</shortName>
    </alternativeName>
</protein>
<proteinExistence type="inferred from homology"/>
<dbReference type="Gene3D" id="3.20.20.70">
    <property type="entry name" value="Aldolase class I"/>
    <property type="match status" value="1"/>
</dbReference>
<evidence type="ECO:0000256" key="5">
    <source>
        <dbReference type="ARBA" id="ARBA00022975"/>
    </source>
</evidence>
<comment type="catalytic activity">
    <reaction evidence="7 9 12">
        <text>orotidine 5'-phosphate + H(+) = UMP + CO2</text>
        <dbReference type="Rhea" id="RHEA:11596"/>
        <dbReference type="ChEBI" id="CHEBI:15378"/>
        <dbReference type="ChEBI" id="CHEBI:16526"/>
        <dbReference type="ChEBI" id="CHEBI:57538"/>
        <dbReference type="ChEBI" id="CHEBI:57865"/>
        <dbReference type="EC" id="4.1.1.23"/>
    </reaction>
</comment>
<evidence type="ECO:0000256" key="7">
    <source>
        <dbReference type="ARBA" id="ARBA00049157"/>
    </source>
</evidence>
<dbReference type="SMART" id="SM00934">
    <property type="entry name" value="OMPdecase"/>
    <property type="match status" value="1"/>
</dbReference>
<feature type="domain" description="Orotidine 5'-phosphate decarboxylase" evidence="13">
    <location>
        <begin position="5"/>
        <end position="233"/>
    </location>
</feature>
<dbReference type="EMBL" id="WJQR01000005">
    <property type="protein sequence ID" value="MRI81586.1"/>
    <property type="molecule type" value="Genomic_DNA"/>
</dbReference>
<reference evidence="16 18" key="1">
    <citation type="submission" date="2019-11" db="EMBL/GenBank/DDBJ databases">
        <title>Characterisation of Fundicoccus ignavus gen. nov. sp. nov., a novel genus of the family Aerococcaceae from bulk tank milk.</title>
        <authorList>
            <person name="Siebert A."/>
            <person name="Huptas C."/>
            <person name="Wenning M."/>
            <person name="Scherer S."/>
            <person name="Doll E.V."/>
        </authorList>
    </citation>
    <scope>NUCLEOTIDE SEQUENCE [LARGE SCALE GENOMIC DNA]</scope>
    <source>
        <strain evidence="16 18">DSM 109652</strain>
    </source>
</reference>
<dbReference type="NCBIfam" id="NF001273">
    <property type="entry name" value="PRK00230.1"/>
    <property type="match status" value="1"/>
</dbReference>
<feature type="binding site" evidence="9 11">
    <location>
        <position position="217"/>
    </location>
    <ligand>
        <name>substrate</name>
    </ligand>
</feature>
<dbReference type="GO" id="GO:0006207">
    <property type="term" value="P:'de novo' pyrimidine nucleobase biosynthetic process"/>
    <property type="evidence" value="ECO:0007669"/>
    <property type="project" value="InterPro"/>
</dbReference>
<feature type="active site" description="Proton donor" evidence="9">
    <location>
        <position position="63"/>
    </location>
</feature>
<name>A0A6I2GFV6_9LACT</name>
<dbReference type="UniPathway" id="UPA00070">
    <property type="reaction ID" value="UER00120"/>
</dbReference>
<dbReference type="PANTHER" id="PTHR32119">
    <property type="entry name" value="OROTIDINE 5'-PHOSPHATE DECARBOXYLASE"/>
    <property type="match status" value="1"/>
</dbReference>
<evidence type="ECO:0000313" key="16">
    <source>
        <dbReference type="EMBL" id="MRJ47419.1"/>
    </source>
</evidence>
<dbReference type="InterPro" id="IPR014732">
    <property type="entry name" value="OMPdecase"/>
</dbReference>
<evidence type="ECO:0000256" key="3">
    <source>
        <dbReference type="ARBA" id="ARBA00011738"/>
    </source>
</evidence>
<comment type="function">
    <text evidence="1 9">Catalyzes the decarboxylation of orotidine 5'-monophosphate (OMP) to uridine 5'-monophosphate (UMP).</text>
</comment>
<dbReference type="InterPro" id="IPR018089">
    <property type="entry name" value="OMPdecase_AS"/>
</dbReference>
<keyword evidence="17" id="KW-1185">Reference proteome</keyword>
<dbReference type="InterPro" id="IPR011060">
    <property type="entry name" value="RibuloseP-bd_barrel"/>
</dbReference>
<evidence type="ECO:0000256" key="12">
    <source>
        <dbReference type="RuleBase" id="RU000512"/>
    </source>
</evidence>
<evidence type="ECO:0000256" key="9">
    <source>
        <dbReference type="HAMAP-Rule" id="MF_01200"/>
    </source>
</evidence>
<dbReference type="EC" id="4.1.1.23" evidence="9"/>
<dbReference type="EMBL" id="WJQS01000001">
    <property type="protein sequence ID" value="MRI84371.1"/>
    <property type="molecule type" value="Genomic_DNA"/>
</dbReference>
<keyword evidence="6 9" id="KW-0456">Lyase</keyword>
<dbReference type="PANTHER" id="PTHR32119:SF2">
    <property type="entry name" value="OROTIDINE 5'-PHOSPHATE DECARBOXYLASE"/>
    <property type="match status" value="1"/>
</dbReference>
<dbReference type="SUPFAM" id="SSF51366">
    <property type="entry name" value="Ribulose-phoshate binding barrel"/>
    <property type="match status" value="1"/>
</dbReference>
<dbReference type="Pfam" id="PF00215">
    <property type="entry name" value="OMPdecase"/>
    <property type="match status" value="1"/>
</dbReference>
<evidence type="ECO:0000313" key="18">
    <source>
        <dbReference type="Proteomes" id="UP000440066"/>
    </source>
</evidence>
<dbReference type="EMBL" id="WJQT01000009">
    <property type="protein sequence ID" value="MRJ47419.1"/>
    <property type="molecule type" value="Genomic_DNA"/>
</dbReference>
<feature type="active site" description="For OMPdecase activity" evidence="10">
    <location>
        <position position="61"/>
    </location>
</feature>
<feature type="binding site" evidence="9 11">
    <location>
        <position position="34"/>
    </location>
    <ligand>
        <name>substrate</name>
    </ligand>
</feature>
<dbReference type="HAMAP" id="MF_01200_B">
    <property type="entry name" value="OMPdecase_type1_B"/>
    <property type="match status" value="1"/>
</dbReference>
<comment type="pathway">
    <text evidence="2 9 12">Pyrimidine metabolism; UMP biosynthesis via de novo pathway; UMP from orotate: step 2/2.</text>
</comment>
<sequence>MNQQLPIIALDFGTMEELQAFLELFPKGETLNLKVGMEMFYLNGPELVRELVAAGHQIFLDLKLHDIPNTVKRSMTILAQLGVAMVNVHAAGGTPMLQAAREGLLAGTPAGAQPPLLIAVTQLTSTTEALVAQEQLSRVNLADSVAHYAQVTAEAGLDGVVCSPLEAGDIKSALGREFLTVTPGIRLASNDVQADDQHRIATPARAAALGSDFIVVGRPITLAADPVAAYRQISAEWQAAKAQTQA</sequence>
<feature type="binding site" evidence="9 11">
    <location>
        <position position="11"/>
    </location>
    <ligand>
        <name>substrate</name>
    </ligand>
</feature>
<comment type="similarity">
    <text evidence="8 9">Belongs to the OMP decarboxylase family. Type 1 subfamily.</text>
</comment>
<dbReference type="InterPro" id="IPR047596">
    <property type="entry name" value="OMPdecase_bac"/>
</dbReference>
<evidence type="ECO:0000256" key="6">
    <source>
        <dbReference type="ARBA" id="ARBA00023239"/>
    </source>
</evidence>
<evidence type="ECO:0000313" key="19">
    <source>
        <dbReference type="Proteomes" id="UP000469870"/>
    </source>
</evidence>
<feature type="binding site" evidence="9 11">
    <location>
        <position position="186"/>
    </location>
    <ligand>
        <name>substrate</name>
    </ligand>
</feature>
<comment type="caution">
    <text evidence="15">The sequence shown here is derived from an EMBL/GenBank/DDBJ whole genome shotgun (WGS) entry which is preliminary data.</text>
</comment>
<accession>A0A6I2GFV6</accession>
<dbReference type="Proteomes" id="UP000469870">
    <property type="component" value="Unassembled WGS sequence"/>
</dbReference>
<reference evidence="17 19" key="2">
    <citation type="submission" date="2019-11" db="EMBL/GenBank/DDBJ databases">
        <title>Characterisation of Fundicoccus ignavus gen. nov. sp. nov., a novel genus of the family Aerococcaceae isolated from bulk tank milk.</title>
        <authorList>
            <person name="Siebert A."/>
            <person name="Huptas C."/>
            <person name="Wenning M."/>
            <person name="Scherer S."/>
            <person name="Doll E.V."/>
        </authorList>
    </citation>
    <scope>NUCLEOTIDE SEQUENCE [LARGE SCALE GENOMIC DNA]</scope>
    <source>
        <strain evidence="14 19">DSM 109653</strain>
        <strain evidence="15 17">WS4759</strain>
    </source>
</reference>
<evidence type="ECO:0000313" key="15">
    <source>
        <dbReference type="EMBL" id="MRI84371.1"/>
    </source>
</evidence>
<feature type="binding site" evidence="9 11">
    <location>
        <position position="197"/>
    </location>
    <ligand>
        <name>substrate</name>
    </ligand>
</feature>
<feature type="active site" description="For OMPdecase activity" evidence="10">
    <location>
        <position position="63"/>
    </location>
</feature>
<feature type="active site" description="For OMPdecase activity" evidence="10">
    <location>
        <position position="66"/>
    </location>
</feature>
<organism evidence="15 17">
    <name type="scientific">Fundicoccus ignavus</name>
    <dbReference type="NCBI Taxonomy" id="2664442"/>
    <lineage>
        <taxon>Bacteria</taxon>
        <taxon>Bacillati</taxon>
        <taxon>Bacillota</taxon>
        <taxon>Bacilli</taxon>
        <taxon>Lactobacillales</taxon>
        <taxon>Aerococcaceae</taxon>
        <taxon>Fundicoccus</taxon>
    </lineage>
</organism>
<dbReference type="PROSITE" id="PS00156">
    <property type="entry name" value="OMPDECASE"/>
    <property type="match status" value="1"/>
</dbReference>
<keyword evidence="4 9" id="KW-0210">Decarboxylase</keyword>
<feature type="binding site" evidence="9">
    <location>
        <begin position="61"/>
        <end position="70"/>
    </location>
    <ligand>
        <name>substrate</name>
    </ligand>
</feature>
<feature type="binding site" evidence="9 11">
    <location>
        <position position="218"/>
    </location>
    <ligand>
        <name>substrate</name>
    </ligand>
</feature>